<dbReference type="PANTHER" id="PTHR43540:SF6">
    <property type="entry name" value="ISOCHORISMATASE-LIKE DOMAIN-CONTAINING PROTEIN"/>
    <property type="match status" value="1"/>
</dbReference>
<evidence type="ECO:0000259" key="2">
    <source>
        <dbReference type="Pfam" id="PF00857"/>
    </source>
</evidence>
<dbReference type="InterPro" id="IPR000868">
    <property type="entry name" value="Isochorismatase-like_dom"/>
</dbReference>
<gene>
    <name evidence="3" type="ORF">D4Q52_20545</name>
</gene>
<dbReference type="CDD" id="cd00431">
    <property type="entry name" value="cysteine_hydrolases"/>
    <property type="match status" value="1"/>
</dbReference>
<organism evidence="3 4">
    <name type="scientific">Rhodopseudomonas palustris</name>
    <dbReference type="NCBI Taxonomy" id="1076"/>
    <lineage>
        <taxon>Bacteria</taxon>
        <taxon>Pseudomonadati</taxon>
        <taxon>Pseudomonadota</taxon>
        <taxon>Alphaproteobacteria</taxon>
        <taxon>Hyphomicrobiales</taxon>
        <taxon>Nitrobacteraceae</taxon>
        <taxon>Rhodopseudomonas</taxon>
    </lineage>
</organism>
<dbReference type="InterPro" id="IPR036380">
    <property type="entry name" value="Isochorismatase-like_sf"/>
</dbReference>
<reference evidence="3 4" key="1">
    <citation type="submission" date="2018-09" db="EMBL/GenBank/DDBJ databases">
        <title>Draft genome sequence of Rhodopseudomonas palustris 2.1.18.</title>
        <authorList>
            <person name="Robertson S.L."/>
            <person name="Meyer T.E."/>
            <person name="Kyndt J.A."/>
        </authorList>
    </citation>
    <scope>NUCLEOTIDE SEQUENCE [LARGE SCALE GENOMIC DNA]</scope>
    <source>
        <strain evidence="3 4">2.1.18</strain>
    </source>
</reference>
<accession>A0A418V0N7</accession>
<dbReference type="RefSeq" id="WP_119858441.1">
    <property type="nucleotide sequence ID" value="NZ_QYYD01000024.1"/>
</dbReference>
<dbReference type="Pfam" id="PF00857">
    <property type="entry name" value="Isochorismatase"/>
    <property type="match status" value="1"/>
</dbReference>
<dbReference type="SUPFAM" id="SSF52499">
    <property type="entry name" value="Isochorismatase-like hydrolases"/>
    <property type="match status" value="1"/>
</dbReference>
<evidence type="ECO:0000313" key="3">
    <source>
        <dbReference type="EMBL" id="RJF69375.1"/>
    </source>
</evidence>
<feature type="domain" description="Isochorismatase-like" evidence="2">
    <location>
        <begin position="22"/>
        <end position="203"/>
    </location>
</feature>
<comment type="caution">
    <text evidence="3">The sequence shown here is derived from an EMBL/GenBank/DDBJ whole genome shotgun (WGS) entry which is preliminary data.</text>
</comment>
<dbReference type="InterPro" id="IPR050272">
    <property type="entry name" value="Isochorismatase-like_hydrls"/>
</dbReference>
<dbReference type="Gene3D" id="3.40.50.850">
    <property type="entry name" value="Isochorismatase-like"/>
    <property type="match status" value="1"/>
</dbReference>
<sequence length="213" mass="23012">MTMTQPHDLLDTAAKRLDPGHTAVMVIDMQNDFCAEQGYVERIVGKDVSACRAVVPAIMSLVNAARARGVPVLWIRANYDPEQLPPGMLAKQRERSTEVCCGTGSWGRELYGVASAPGEALIDKHSYSAFVGTEVEKLLRDRGIRTIVFAGVQTNVCVETSLRDAVCRGFYAVLASDCVASHTPPLHDATLTNVGFLFGDVMGGKEVAEAWAK</sequence>
<dbReference type="Proteomes" id="UP000285523">
    <property type="component" value="Unassembled WGS sequence"/>
</dbReference>
<dbReference type="OrthoDB" id="9807387at2"/>
<name>A0A418V0N7_RHOPL</name>
<protein>
    <submittedName>
        <fullName evidence="3">Cysteine hydrolase</fullName>
    </submittedName>
</protein>
<dbReference type="GO" id="GO:0016787">
    <property type="term" value="F:hydrolase activity"/>
    <property type="evidence" value="ECO:0007669"/>
    <property type="project" value="UniProtKB-KW"/>
</dbReference>
<dbReference type="EMBL" id="QYYD01000024">
    <property type="protein sequence ID" value="RJF69375.1"/>
    <property type="molecule type" value="Genomic_DNA"/>
</dbReference>
<dbReference type="AlphaFoldDB" id="A0A418V0N7"/>
<keyword evidence="1 3" id="KW-0378">Hydrolase</keyword>
<evidence type="ECO:0000313" key="4">
    <source>
        <dbReference type="Proteomes" id="UP000285523"/>
    </source>
</evidence>
<evidence type="ECO:0000256" key="1">
    <source>
        <dbReference type="ARBA" id="ARBA00022801"/>
    </source>
</evidence>
<proteinExistence type="predicted"/>
<dbReference type="PANTHER" id="PTHR43540">
    <property type="entry name" value="PEROXYUREIDOACRYLATE/UREIDOACRYLATE AMIDOHYDROLASE-RELATED"/>
    <property type="match status" value="1"/>
</dbReference>